<protein>
    <submittedName>
        <fullName evidence="1">Glycosyl hydrolase</fullName>
    </submittedName>
</protein>
<dbReference type="EMBL" id="VUJX02000003">
    <property type="protein sequence ID" value="KAL0939710.1"/>
    <property type="molecule type" value="Genomic_DNA"/>
</dbReference>
<gene>
    <name evidence="1" type="ORF">CTRU02_206320</name>
</gene>
<keyword evidence="2" id="KW-1185">Reference proteome</keyword>
<evidence type="ECO:0000313" key="1">
    <source>
        <dbReference type="EMBL" id="KAL0939710.1"/>
    </source>
</evidence>
<keyword evidence="1" id="KW-0378">Hydrolase</keyword>
<accession>A0ACC3Z6L6</accession>
<dbReference type="Proteomes" id="UP000805649">
    <property type="component" value="Unassembled WGS sequence"/>
</dbReference>
<reference evidence="1 2" key="1">
    <citation type="journal article" date="2020" name="Phytopathology">
        <title>Genome Sequence Resources of Colletotrichum truncatum, C. plurivorum, C. musicola, and C. sojae: Four Species Pathogenic to Soybean (Glycine max).</title>
        <authorList>
            <person name="Rogerio F."/>
            <person name="Boufleur T.R."/>
            <person name="Ciampi-Guillardi M."/>
            <person name="Sukno S.A."/>
            <person name="Thon M.R."/>
            <person name="Massola Junior N.S."/>
            <person name="Baroncelli R."/>
        </authorList>
    </citation>
    <scope>NUCLEOTIDE SEQUENCE [LARGE SCALE GENOMIC DNA]</scope>
    <source>
        <strain evidence="1 2">CMES1059</strain>
    </source>
</reference>
<sequence length="761" mass="86058">MTSLRLTIEDGQFRDGYGRQVVLRGLNVAADAKLPSEPDQPSHVGEDFFDGDNVKFHNRPFPKEEAHEHFSRIKRYGYNTIRYVFTWEAIEAAGPGRYDEEWIQHTIDILRIAKEYGFYVFMDPHQDVWARFCGGSGAPMWTIYACGLNPQSFAATEAAIVHNTYPKPDEFPKMIWSTNYWRLAAATIFTMYFGGRDFAPKCIINGINIQDFLQGHFVGACAHLARRIHEAGDLENEVVVGWESMNEPGTGLVGYPDLTVIPSSQKLKKGTSPTIWQAILTGSGRACEVETWDMGGMGPYKVGRSLIDPHGESAWLPADYDDSRYGWKRDEGWKLGECIWAQHGVWDPKTDTLLKKNYFAKNPNTGKTIDHPEYTNTYFMDSYRLFRDAIRPIHKNCILLMQYPTLELPPEIKGTEDDDPLMGFAPHWYDGITLMTKRWNRVWNVDVVGVLRGKYWHEALSVKVGETAIRNCFKDQLATLRQEGRDRMGNHPCVMTEFGIPYDMGDKKAYKTGDYTDQSLALDANYFGAEGSGMEGHCLWVYVAKNTHQHGDLWNGEDLSVFSLDDKTLPMSPLPRDPESNQSSDKPRTSMSRDVPDESTVTPENLQRTITNPSISTEPTKDPTITNAPGLRAAEAFVRPSPFLVAGKVLQSGFDLRNCQFTLKLKAPAPPAENAPTEVFLPDFHFPQDHCHVEVSSGKWAISMDDDEGPLVQKLKWWHGDGEQTLKVTGLVRQHNVTEGSEEDMGYLEQCQRNYANCSVM</sequence>
<evidence type="ECO:0000313" key="2">
    <source>
        <dbReference type="Proteomes" id="UP000805649"/>
    </source>
</evidence>
<comment type="caution">
    <text evidence="1">The sequence shown here is derived from an EMBL/GenBank/DDBJ whole genome shotgun (WGS) entry which is preliminary data.</text>
</comment>
<proteinExistence type="predicted"/>
<name>A0ACC3Z6L6_COLTU</name>
<organism evidence="1 2">
    <name type="scientific">Colletotrichum truncatum</name>
    <name type="common">Anthracnose fungus</name>
    <name type="synonym">Colletotrichum capsici</name>
    <dbReference type="NCBI Taxonomy" id="5467"/>
    <lineage>
        <taxon>Eukaryota</taxon>
        <taxon>Fungi</taxon>
        <taxon>Dikarya</taxon>
        <taxon>Ascomycota</taxon>
        <taxon>Pezizomycotina</taxon>
        <taxon>Sordariomycetes</taxon>
        <taxon>Hypocreomycetidae</taxon>
        <taxon>Glomerellales</taxon>
        <taxon>Glomerellaceae</taxon>
        <taxon>Colletotrichum</taxon>
        <taxon>Colletotrichum truncatum species complex</taxon>
    </lineage>
</organism>